<dbReference type="GO" id="GO:0006281">
    <property type="term" value="P:DNA repair"/>
    <property type="evidence" value="ECO:0007669"/>
    <property type="project" value="UniProtKB-KW"/>
</dbReference>
<dbReference type="PRINTS" id="PR00019">
    <property type="entry name" value="LEURICHRPT"/>
</dbReference>
<protein>
    <recommendedName>
        <fullName evidence="10">WW domain-containing protein</fullName>
    </recommendedName>
</protein>
<keyword evidence="4" id="KW-0433">Leucine-rich repeat</keyword>
<dbReference type="OrthoDB" id="676979at2759"/>
<dbReference type="PROSITE" id="PS01159">
    <property type="entry name" value="WW_DOMAIN_1"/>
    <property type="match status" value="1"/>
</dbReference>
<keyword evidence="3" id="KW-0158">Chromosome</keyword>
<dbReference type="PANTHER" id="PTHR48051:SF46">
    <property type="entry name" value="LEUCINE RICH REPEAT-CONTAINING DOMAIN PROTEIN"/>
    <property type="match status" value="1"/>
</dbReference>
<dbReference type="STRING" id="1202772.A0A1V9YMR4"/>
<evidence type="ECO:0000256" key="3">
    <source>
        <dbReference type="ARBA" id="ARBA00022454"/>
    </source>
</evidence>
<dbReference type="SMART" id="SM00365">
    <property type="entry name" value="LRR_SD22"/>
    <property type="match status" value="6"/>
</dbReference>
<evidence type="ECO:0000256" key="5">
    <source>
        <dbReference type="ARBA" id="ARBA00022737"/>
    </source>
</evidence>
<keyword evidence="6" id="KW-0227">DNA damage</keyword>
<feature type="region of interest" description="Disordered" evidence="9">
    <location>
        <begin position="1101"/>
        <end position="1134"/>
    </location>
</feature>
<dbReference type="InterPro" id="IPR055414">
    <property type="entry name" value="LRR_R13L4/SHOC2-like"/>
</dbReference>
<comment type="subcellular location">
    <subcellularLocation>
        <location evidence="1">Chromosome</location>
    </subcellularLocation>
</comment>
<dbReference type="InterPro" id="IPR001611">
    <property type="entry name" value="Leu-rich_rpt"/>
</dbReference>
<dbReference type="GO" id="GO:0005737">
    <property type="term" value="C:cytoplasm"/>
    <property type="evidence" value="ECO:0007669"/>
    <property type="project" value="TreeGrafter"/>
</dbReference>
<dbReference type="GO" id="GO:0006325">
    <property type="term" value="P:chromatin organization"/>
    <property type="evidence" value="ECO:0007669"/>
    <property type="project" value="UniProtKB-KW"/>
</dbReference>
<dbReference type="PROSITE" id="PS50020">
    <property type="entry name" value="WW_DOMAIN_2"/>
    <property type="match status" value="1"/>
</dbReference>
<sequence length="1134" mass="126729">MMHNVYQRIFDPATQAYFYHNVKTGETSWMTPRGLKIKPKTSPNGGLDDDEPSSLPPGWREAFDEATQHIYYVNESTKETSWTIPQGGAWKPFVLDEDEAATLLQAAWRGRRGRDRVRAVLADTIEAIADPVTGATTYFNKKTNISSAHAPRLPLTPSERPHLRNRLHEFEEVETPRRLFSIGKRNYPRSKAQLIVDAAEDLELENTPALELDMSNLQALKVTGRVWNLDNLERLILKDNRLTRIPSGIQDLTRLVHLDLSHNALATLPSGLQTTKSLTYLDASHNSITTFSPRLWKLKGLIHLDLSHNLLRELPYVEGDLKLLKETGAWGIGIGLLTKLQTLGLSHNQLAAWPTLLESCMALTALDLSHNGISDLGPDLGNLLALDSLHVHHNALSGLPPNFGLLSNLRICLASHNSIVYVPESISDCEKLEVLDLTNNKLTTLPEATKALKTLTQLLLSENPLACYPNHMTDMHKLSDLALASCGMETLPASIWTFSTKQPALSTVDLSHNEFQSLPTAGIPRLRPVLTSIQLSHNALDILEPLLCTCHRLLFLDVSHNALSGLPTEISGLKALEKLVLSYNQLRSVPDSITTLVKLKALHLDHNALATLPQDIGRLAALEYLNISHNMLAFLPSTCHELRRLTYLSAAFNKLEVRPPYLQQRDSMCVDLSNNPFATLEADYHAFLGAVHKAKRDLEHGAYTAAHALFTELLYDAKLRPFAVLHPTHRHIRSMAVCYRGICRYNQISAALRELDGLKDEVATLTRIVHEDAMLRNYIAHRPFSATKGPAVPLKPDDEIAAACARLEALVARKVELRSNVALWRDDAVGDLRAALRLRVEPATTSYTLAMLYSKLQEFPAAVQAWTEAMGSLQTSSVAEDDDETVTSSLVPLLMERARAFAGMGQIPRALMDYRRILAVFPLHAEAQWELNAWSDHHKAFHEPCGVDNEELLRAYAVDVATGIGRRVHDPAVEALATLNEIDSKTEFAAECQRLRDAEALAQVQTALAHKAQKAVRDAAVATTVNRQREIRANLTMQAEEDDQRKRDAAIAHALHLHQLELVREANERAWMEYEEELQRWVEGEQARLRQEELDALEAARRKAEEKAEYKKRLARRGGLRQSASTRGRKKSLK</sequence>
<dbReference type="SUPFAM" id="SSF51045">
    <property type="entry name" value="WW domain"/>
    <property type="match status" value="1"/>
</dbReference>
<feature type="compositionally biased region" description="Basic and acidic residues" evidence="9">
    <location>
        <begin position="1101"/>
        <end position="1112"/>
    </location>
</feature>
<evidence type="ECO:0000313" key="12">
    <source>
        <dbReference type="Proteomes" id="UP000243579"/>
    </source>
</evidence>
<dbReference type="Pfam" id="PF23598">
    <property type="entry name" value="LRR_14"/>
    <property type="match status" value="1"/>
</dbReference>
<dbReference type="SMART" id="SM00456">
    <property type="entry name" value="WW"/>
    <property type="match status" value="2"/>
</dbReference>
<dbReference type="PROSITE" id="PS51450">
    <property type="entry name" value="LRR"/>
    <property type="match status" value="5"/>
</dbReference>
<keyword evidence="12" id="KW-1185">Reference proteome</keyword>
<dbReference type="PROSITE" id="PS50096">
    <property type="entry name" value="IQ"/>
    <property type="match status" value="1"/>
</dbReference>
<dbReference type="SMART" id="SM00369">
    <property type="entry name" value="LRR_TYP"/>
    <property type="match status" value="15"/>
</dbReference>
<dbReference type="SMART" id="SM00028">
    <property type="entry name" value="TPR"/>
    <property type="match status" value="2"/>
</dbReference>
<dbReference type="Pfam" id="PF12799">
    <property type="entry name" value="LRR_4"/>
    <property type="match status" value="2"/>
</dbReference>
<evidence type="ECO:0000256" key="7">
    <source>
        <dbReference type="ARBA" id="ARBA00022853"/>
    </source>
</evidence>
<dbReference type="Gene3D" id="1.25.40.10">
    <property type="entry name" value="Tetratricopeptide repeat domain"/>
    <property type="match status" value="1"/>
</dbReference>
<dbReference type="SUPFAM" id="SSF48452">
    <property type="entry name" value="TPR-like"/>
    <property type="match status" value="1"/>
</dbReference>
<dbReference type="InterPro" id="IPR001202">
    <property type="entry name" value="WW_dom"/>
</dbReference>
<dbReference type="GO" id="GO:0005694">
    <property type="term" value="C:chromosome"/>
    <property type="evidence" value="ECO:0007669"/>
    <property type="project" value="UniProtKB-SubCell"/>
</dbReference>
<dbReference type="Proteomes" id="UP000243579">
    <property type="component" value="Unassembled WGS sequence"/>
</dbReference>
<reference evidence="11 12" key="1">
    <citation type="journal article" date="2014" name="Genome Biol. Evol.">
        <title>The secreted proteins of Achlya hypogyna and Thraustotheca clavata identify the ancestral oomycete secretome and reveal gene acquisitions by horizontal gene transfer.</title>
        <authorList>
            <person name="Misner I."/>
            <person name="Blouin N."/>
            <person name="Leonard G."/>
            <person name="Richards T.A."/>
            <person name="Lane C.E."/>
        </authorList>
    </citation>
    <scope>NUCLEOTIDE SEQUENCE [LARGE SCALE GENOMIC DNA]</scope>
    <source>
        <strain evidence="11 12">ATCC 48635</strain>
    </source>
</reference>
<keyword evidence="7" id="KW-0156">Chromatin regulator</keyword>
<feature type="domain" description="WW" evidence="10">
    <location>
        <begin position="53"/>
        <end position="87"/>
    </location>
</feature>
<gene>
    <name evidence="11" type="ORF">ACHHYP_09665</name>
</gene>
<feature type="region of interest" description="Disordered" evidence="9">
    <location>
        <begin position="31"/>
        <end position="56"/>
    </location>
</feature>
<evidence type="ECO:0000256" key="2">
    <source>
        <dbReference type="ARBA" id="ARBA00010999"/>
    </source>
</evidence>
<dbReference type="InterPro" id="IPR036020">
    <property type="entry name" value="WW_dom_sf"/>
</dbReference>
<proteinExistence type="inferred from homology"/>
<evidence type="ECO:0000313" key="11">
    <source>
        <dbReference type="EMBL" id="OQR86995.1"/>
    </source>
</evidence>
<evidence type="ECO:0000256" key="8">
    <source>
        <dbReference type="ARBA" id="ARBA00023204"/>
    </source>
</evidence>
<keyword evidence="5" id="KW-0677">Repeat</keyword>
<dbReference type="InterPro" id="IPR003591">
    <property type="entry name" value="Leu-rich_rpt_typical-subtyp"/>
</dbReference>
<dbReference type="SUPFAM" id="SSF52058">
    <property type="entry name" value="L domain-like"/>
    <property type="match status" value="2"/>
</dbReference>
<dbReference type="AlphaFoldDB" id="A0A1V9YMR4"/>
<comment type="caution">
    <text evidence="11">The sequence shown here is derived from an EMBL/GenBank/DDBJ whole genome shotgun (WGS) entry which is preliminary data.</text>
</comment>
<evidence type="ECO:0000256" key="4">
    <source>
        <dbReference type="ARBA" id="ARBA00022614"/>
    </source>
</evidence>
<dbReference type="Gene3D" id="2.20.70.10">
    <property type="match status" value="1"/>
</dbReference>
<evidence type="ECO:0000256" key="1">
    <source>
        <dbReference type="ARBA" id="ARBA00004286"/>
    </source>
</evidence>
<organism evidence="11 12">
    <name type="scientific">Achlya hypogyna</name>
    <name type="common">Oomycete</name>
    <name type="synonym">Protoachlya hypogyna</name>
    <dbReference type="NCBI Taxonomy" id="1202772"/>
    <lineage>
        <taxon>Eukaryota</taxon>
        <taxon>Sar</taxon>
        <taxon>Stramenopiles</taxon>
        <taxon>Oomycota</taxon>
        <taxon>Saprolegniomycetes</taxon>
        <taxon>Saprolegniales</taxon>
        <taxon>Achlyaceae</taxon>
        <taxon>Achlya</taxon>
    </lineage>
</organism>
<dbReference type="InterPro" id="IPR050216">
    <property type="entry name" value="LRR_domain-containing"/>
</dbReference>
<dbReference type="Pfam" id="PF00397">
    <property type="entry name" value="WW"/>
    <property type="match status" value="1"/>
</dbReference>
<comment type="similarity">
    <text evidence="2">Belongs to the Tonsoku family.</text>
</comment>
<dbReference type="SMART" id="SM00364">
    <property type="entry name" value="LRR_BAC"/>
    <property type="match status" value="11"/>
</dbReference>
<name>A0A1V9YMR4_ACHHY</name>
<dbReference type="Gene3D" id="3.80.10.10">
    <property type="entry name" value="Ribonuclease Inhibitor"/>
    <property type="match status" value="4"/>
</dbReference>
<keyword evidence="8" id="KW-0234">DNA repair</keyword>
<evidence type="ECO:0000256" key="9">
    <source>
        <dbReference type="SAM" id="MobiDB-lite"/>
    </source>
</evidence>
<dbReference type="InterPro" id="IPR025875">
    <property type="entry name" value="Leu-rich_rpt_4"/>
</dbReference>
<dbReference type="InterPro" id="IPR032675">
    <property type="entry name" value="LRR_dom_sf"/>
</dbReference>
<accession>A0A1V9YMR4</accession>
<dbReference type="EMBL" id="JNBR01001471">
    <property type="protein sequence ID" value="OQR86995.1"/>
    <property type="molecule type" value="Genomic_DNA"/>
</dbReference>
<dbReference type="InterPro" id="IPR019734">
    <property type="entry name" value="TPR_rpt"/>
</dbReference>
<dbReference type="Pfam" id="PF13855">
    <property type="entry name" value="LRR_8"/>
    <property type="match status" value="1"/>
</dbReference>
<evidence type="ECO:0000256" key="6">
    <source>
        <dbReference type="ARBA" id="ARBA00022763"/>
    </source>
</evidence>
<dbReference type="PANTHER" id="PTHR48051">
    <property type="match status" value="1"/>
</dbReference>
<dbReference type="CDD" id="cd00201">
    <property type="entry name" value="WW"/>
    <property type="match status" value="1"/>
</dbReference>
<evidence type="ECO:0000259" key="10">
    <source>
        <dbReference type="PROSITE" id="PS50020"/>
    </source>
</evidence>
<dbReference type="InterPro" id="IPR011990">
    <property type="entry name" value="TPR-like_helical_dom_sf"/>
</dbReference>